<dbReference type="STRING" id="1860122.A9404_11330"/>
<dbReference type="InterPro" id="IPR050260">
    <property type="entry name" value="FAD-bd_OxRdtase"/>
</dbReference>
<accession>A0A191ZJ24</accession>
<comment type="function">
    <text evidence="3">Involved in the hydrocarbon hydroxylating system, which transfers electrons from NADH to rubredoxin reductase and then through rubredoxin to alkane 1 monooxygenase.</text>
</comment>
<dbReference type="SUPFAM" id="SSF57802">
    <property type="entry name" value="Rubredoxin-like"/>
    <property type="match status" value="1"/>
</dbReference>
<evidence type="ECO:0000256" key="9">
    <source>
        <dbReference type="ARBA" id="ARBA00022490"/>
    </source>
</evidence>
<protein>
    <recommendedName>
        <fullName evidence="17">Rubredoxin-like domain-containing protein</fullName>
    </recommendedName>
</protein>
<evidence type="ECO:0000256" key="7">
    <source>
        <dbReference type="ARBA" id="ARBA00006442"/>
    </source>
</evidence>
<dbReference type="Pfam" id="PF00301">
    <property type="entry name" value="Rubredoxin"/>
    <property type="match status" value="1"/>
</dbReference>
<dbReference type="Proteomes" id="UP000078596">
    <property type="component" value="Chromosome"/>
</dbReference>
<evidence type="ECO:0000313" key="18">
    <source>
        <dbReference type="EMBL" id="ANJ67889.1"/>
    </source>
</evidence>
<dbReference type="PROSITE" id="PS00202">
    <property type="entry name" value="RUBREDOXIN"/>
    <property type="match status" value="1"/>
</dbReference>
<feature type="domain" description="Rubredoxin-like" evidence="17">
    <location>
        <begin position="9"/>
        <end position="60"/>
    </location>
</feature>
<dbReference type="FunFam" id="2.20.28.10:FF:000001">
    <property type="entry name" value="Rubredoxin"/>
    <property type="match status" value="1"/>
</dbReference>
<dbReference type="Gene3D" id="3.50.50.60">
    <property type="entry name" value="FAD/NAD(P)-binding domain"/>
    <property type="match status" value="2"/>
</dbReference>
<keyword evidence="8" id="KW-0813">Transport</keyword>
<comment type="similarity">
    <text evidence="7">Belongs to the FAD-dependent oxidoreductase family.</text>
</comment>
<dbReference type="InterPro" id="IPR023753">
    <property type="entry name" value="FAD/NAD-binding_dom"/>
</dbReference>
<evidence type="ECO:0000256" key="1">
    <source>
        <dbReference type="ARBA" id="ARBA00001965"/>
    </source>
</evidence>
<evidence type="ECO:0000256" key="5">
    <source>
        <dbReference type="ARBA" id="ARBA00004933"/>
    </source>
</evidence>
<comment type="cofactor">
    <cofactor evidence="1">
        <name>Fe(3+)</name>
        <dbReference type="ChEBI" id="CHEBI:29034"/>
    </cofactor>
</comment>
<name>A0A191ZJ24_9GAMM</name>
<evidence type="ECO:0000256" key="14">
    <source>
        <dbReference type="ARBA" id="ARBA00023002"/>
    </source>
</evidence>
<dbReference type="Gene3D" id="3.30.390.120">
    <property type="match status" value="1"/>
</dbReference>
<keyword evidence="12" id="KW-0274">FAD</keyword>
<keyword evidence="11" id="KW-0479">Metal-binding</keyword>
<evidence type="ECO:0000256" key="16">
    <source>
        <dbReference type="ARBA" id="ARBA00023027"/>
    </source>
</evidence>
<dbReference type="InterPro" id="IPR041364">
    <property type="entry name" value="Rbx-bd"/>
</dbReference>
<dbReference type="RefSeq" id="WP_066101663.1">
    <property type="nucleotide sequence ID" value="NZ_CP016027.1"/>
</dbReference>
<dbReference type="GO" id="GO:0016491">
    <property type="term" value="F:oxidoreductase activity"/>
    <property type="evidence" value="ECO:0007669"/>
    <property type="project" value="UniProtKB-KW"/>
</dbReference>
<evidence type="ECO:0000256" key="4">
    <source>
        <dbReference type="ARBA" id="ARBA00004496"/>
    </source>
</evidence>
<keyword evidence="13" id="KW-0249">Electron transport</keyword>
<dbReference type="Pfam" id="PF18113">
    <property type="entry name" value="Rbx_binding"/>
    <property type="match status" value="1"/>
</dbReference>
<keyword evidence="15" id="KW-0408">Iron</keyword>
<keyword evidence="10" id="KW-0285">Flavoprotein</keyword>
<dbReference type="SUPFAM" id="SSF51905">
    <property type="entry name" value="FAD/NAD(P)-binding domain"/>
    <property type="match status" value="1"/>
</dbReference>
<reference evidence="18 19" key="1">
    <citation type="submission" date="2016-06" db="EMBL/GenBank/DDBJ databases">
        <title>Insight into the functional genes involving in sulfur oxidation in Pearl River water.</title>
        <authorList>
            <person name="Luo J."/>
            <person name="Tan X."/>
            <person name="Lin W."/>
        </authorList>
    </citation>
    <scope>NUCLEOTIDE SEQUENCE [LARGE SCALE GENOMIC DNA]</scope>
    <source>
        <strain evidence="18 19">LS2</strain>
    </source>
</reference>
<evidence type="ECO:0000259" key="17">
    <source>
        <dbReference type="PROSITE" id="PS50903"/>
    </source>
</evidence>
<evidence type="ECO:0000256" key="13">
    <source>
        <dbReference type="ARBA" id="ARBA00022982"/>
    </source>
</evidence>
<comment type="similarity">
    <text evidence="6">Belongs to the rubredoxin family.</text>
</comment>
<evidence type="ECO:0000256" key="6">
    <source>
        <dbReference type="ARBA" id="ARBA00005337"/>
    </source>
</evidence>
<keyword evidence="19" id="KW-1185">Reference proteome</keyword>
<dbReference type="Pfam" id="PF07992">
    <property type="entry name" value="Pyr_redox_2"/>
    <property type="match status" value="1"/>
</dbReference>
<proteinExistence type="inferred from homology"/>
<dbReference type="CDD" id="cd00730">
    <property type="entry name" value="rubredoxin"/>
    <property type="match status" value="1"/>
</dbReference>
<evidence type="ECO:0000256" key="3">
    <source>
        <dbReference type="ARBA" id="ARBA00002792"/>
    </source>
</evidence>
<dbReference type="KEGG" id="haz:A9404_11330"/>
<dbReference type="PROSITE" id="PS50903">
    <property type="entry name" value="RUBREDOXIN_LIKE"/>
    <property type="match status" value="1"/>
</dbReference>
<comment type="pathway">
    <text evidence="5">Hydrocarbon metabolism; alkane degradation.</text>
</comment>
<evidence type="ECO:0000256" key="12">
    <source>
        <dbReference type="ARBA" id="ARBA00022827"/>
    </source>
</evidence>
<dbReference type="PANTHER" id="PTHR43429:SF3">
    <property type="entry name" value="NITRITE REDUCTASE [NAD(P)H]"/>
    <property type="match status" value="1"/>
</dbReference>
<evidence type="ECO:0000256" key="2">
    <source>
        <dbReference type="ARBA" id="ARBA00001974"/>
    </source>
</evidence>
<dbReference type="InterPro" id="IPR024934">
    <property type="entry name" value="Rubredoxin-like_dom"/>
</dbReference>
<dbReference type="EMBL" id="CP016027">
    <property type="protein sequence ID" value="ANJ67889.1"/>
    <property type="molecule type" value="Genomic_DNA"/>
</dbReference>
<evidence type="ECO:0000256" key="15">
    <source>
        <dbReference type="ARBA" id="ARBA00023004"/>
    </source>
</evidence>
<sequence length="479" mass="50877">MTTNTDAEKPRWICTVCGWIYDEKEGDPDSGIAPGTRFEDIPDDWSCPLCGVTKADFITLDEYAAQRAASAPTARPRRAKGQVGGSDAVVIVGSGVAGWTVAEQIRARDPDRPITLITADDGCVYPKPALSMAIGQGRGADELVEMSGAVKAKSLNMTLQALTRIMSIKPEARRLVTPRGSVNYGELVLALGASQRRRDFGGEAAEEILRVNDLASYRRMRERLEGGPKHVTLIGAGLIGVELAEDLRAGGHAVTLLDIGDQLLGRLAPPPVAARLLAALKAKDIAFMPGVSLASLEPHDGRYLALLNNGGALQTDLVISAMGLVPNVDLARKAGLRVNRGIIATAADMRTSDPHIFTVGDCAEVDGRSYFYIEPIRRQAETVAATLCGEYRPFERLPVAIRVKTPSLPLNLCPPDLSVADLGGWHEKSADGADGADCRMDFLVQQQLAGYALTGRCVTQSDGLQGTLIAAASSLVSAA</sequence>
<dbReference type="PRINTS" id="PR00411">
    <property type="entry name" value="PNDRDTASEI"/>
</dbReference>
<dbReference type="PANTHER" id="PTHR43429">
    <property type="entry name" value="PYRIDINE NUCLEOTIDE-DISULFIDE OXIDOREDUCTASE DOMAIN-CONTAINING"/>
    <property type="match status" value="1"/>
</dbReference>
<keyword evidence="9" id="KW-0963">Cytoplasm</keyword>
<dbReference type="Gene3D" id="2.20.28.10">
    <property type="match status" value="1"/>
</dbReference>
<dbReference type="PRINTS" id="PR00368">
    <property type="entry name" value="FADPNR"/>
</dbReference>
<dbReference type="GO" id="GO:0005506">
    <property type="term" value="F:iron ion binding"/>
    <property type="evidence" value="ECO:0007669"/>
    <property type="project" value="InterPro"/>
</dbReference>
<evidence type="ECO:0000256" key="11">
    <source>
        <dbReference type="ARBA" id="ARBA00022723"/>
    </source>
</evidence>
<comment type="cofactor">
    <cofactor evidence="2">
        <name>FAD</name>
        <dbReference type="ChEBI" id="CHEBI:57692"/>
    </cofactor>
</comment>
<evidence type="ECO:0000313" key="19">
    <source>
        <dbReference type="Proteomes" id="UP000078596"/>
    </source>
</evidence>
<dbReference type="InterPro" id="IPR024935">
    <property type="entry name" value="Rubredoxin_dom"/>
</dbReference>
<evidence type="ECO:0000256" key="10">
    <source>
        <dbReference type="ARBA" id="ARBA00022630"/>
    </source>
</evidence>
<organism evidence="18 19">
    <name type="scientific">Halothiobacillus diazotrophicus</name>
    <dbReference type="NCBI Taxonomy" id="1860122"/>
    <lineage>
        <taxon>Bacteria</taxon>
        <taxon>Pseudomonadati</taxon>
        <taxon>Pseudomonadota</taxon>
        <taxon>Gammaproteobacteria</taxon>
        <taxon>Chromatiales</taxon>
        <taxon>Halothiobacillaceae</taxon>
        <taxon>Halothiobacillus</taxon>
    </lineage>
</organism>
<keyword evidence="16" id="KW-0520">NAD</keyword>
<evidence type="ECO:0000256" key="8">
    <source>
        <dbReference type="ARBA" id="ARBA00022448"/>
    </source>
</evidence>
<dbReference type="InterPro" id="IPR018527">
    <property type="entry name" value="Rubredoxin_Fe_BS"/>
</dbReference>
<dbReference type="AlphaFoldDB" id="A0A191ZJ24"/>
<keyword evidence="14" id="KW-0560">Oxidoreductase</keyword>
<comment type="subcellular location">
    <subcellularLocation>
        <location evidence="4">Cytoplasm</location>
    </subcellularLocation>
</comment>
<dbReference type="InterPro" id="IPR036188">
    <property type="entry name" value="FAD/NAD-bd_sf"/>
</dbReference>
<gene>
    <name evidence="18" type="ORF">A9404_11330</name>
</gene>
<dbReference type="GO" id="GO:0005737">
    <property type="term" value="C:cytoplasm"/>
    <property type="evidence" value="ECO:0007669"/>
    <property type="project" value="UniProtKB-SubCell"/>
</dbReference>
<dbReference type="PRINTS" id="PR00163">
    <property type="entry name" value="RUBREDOXIN"/>
</dbReference>